<dbReference type="SUPFAM" id="SSF52058">
    <property type="entry name" value="L domain-like"/>
    <property type="match status" value="1"/>
</dbReference>
<dbReference type="InterPro" id="IPR051251">
    <property type="entry name" value="STK_FNIP-Repeat"/>
</dbReference>
<name>D3BS74_HETP5</name>
<dbReference type="PANTHER" id="PTHR32134">
    <property type="entry name" value="FNIP REPEAT-CONTAINING PROTEIN"/>
    <property type="match status" value="1"/>
</dbReference>
<keyword evidence="2" id="KW-1185">Reference proteome</keyword>
<dbReference type="EMBL" id="ADBJ01000051">
    <property type="protein sequence ID" value="EFA75811.1"/>
    <property type="molecule type" value="Genomic_DNA"/>
</dbReference>
<dbReference type="SUPFAM" id="SSF81383">
    <property type="entry name" value="F-box domain"/>
    <property type="match status" value="1"/>
</dbReference>
<gene>
    <name evidence="1" type="ORF">PPL_10866</name>
</gene>
<proteinExistence type="predicted"/>
<dbReference type="Gene3D" id="1.20.1280.50">
    <property type="match status" value="1"/>
</dbReference>
<reference evidence="1 2" key="1">
    <citation type="journal article" date="2011" name="Genome Res.">
        <title>Phylogeny-wide analysis of social amoeba genomes highlights ancient origins for complex intercellular communication.</title>
        <authorList>
            <person name="Heidel A.J."/>
            <person name="Lawal H.M."/>
            <person name="Felder M."/>
            <person name="Schilde C."/>
            <person name="Helps N.R."/>
            <person name="Tunggal B."/>
            <person name="Rivero F."/>
            <person name="John U."/>
            <person name="Schleicher M."/>
            <person name="Eichinger L."/>
            <person name="Platzer M."/>
            <person name="Noegel A.A."/>
            <person name="Schaap P."/>
            <person name="Gloeckner G."/>
        </authorList>
    </citation>
    <scope>NUCLEOTIDE SEQUENCE [LARGE SCALE GENOMIC DNA]</scope>
    <source>
        <strain evidence="2">ATCC 26659 / Pp 5 / PN500</strain>
    </source>
</reference>
<accession>D3BS74</accession>
<evidence type="ECO:0000313" key="2">
    <source>
        <dbReference type="Proteomes" id="UP000001396"/>
    </source>
</evidence>
<dbReference type="Proteomes" id="UP000001396">
    <property type="component" value="Unassembled WGS sequence"/>
</dbReference>
<dbReference type="Gene3D" id="3.80.10.10">
    <property type="entry name" value="Ribonuclease Inhibitor"/>
    <property type="match status" value="1"/>
</dbReference>
<dbReference type="FunCoup" id="D3BS74">
    <property type="interactions" value="38"/>
</dbReference>
<evidence type="ECO:0008006" key="3">
    <source>
        <dbReference type="Google" id="ProtNLM"/>
    </source>
</evidence>
<organism evidence="1 2">
    <name type="scientific">Heterostelium pallidum (strain ATCC 26659 / Pp 5 / PN500)</name>
    <name type="common">Cellular slime mold</name>
    <name type="synonym">Polysphondylium pallidum</name>
    <dbReference type="NCBI Taxonomy" id="670386"/>
    <lineage>
        <taxon>Eukaryota</taxon>
        <taxon>Amoebozoa</taxon>
        <taxon>Evosea</taxon>
        <taxon>Eumycetozoa</taxon>
        <taxon>Dictyostelia</taxon>
        <taxon>Acytosteliales</taxon>
        <taxon>Acytosteliaceae</taxon>
        <taxon>Heterostelium</taxon>
    </lineage>
</organism>
<dbReference type="PANTHER" id="PTHR32134:SF169">
    <property type="entry name" value="FNIP REPEAT-CONTAINING PROTEIN-RELATED"/>
    <property type="match status" value="1"/>
</dbReference>
<dbReference type="Pfam" id="PF05725">
    <property type="entry name" value="FNIP"/>
    <property type="match status" value="2"/>
</dbReference>
<dbReference type="InterPro" id="IPR008615">
    <property type="entry name" value="FNIP"/>
</dbReference>
<protein>
    <recommendedName>
        <fullName evidence="3">F-box domain-containing protein</fullName>
    </recommendedName>
</protein>
<sequence>MNSQTNKIVNLSYLILNKIIRYLNDNIDIICFSLVCKRWYNDRDKYLIFNTDRINLFSLHNSTDTNQCYQHFKLPSYYNIFKKSIQLKMNCILTIGDENFSVKYDYFYDELNKLTSIPCNVSDIYIQFYDSLPKDEKEYLDRLLSESQSLTDLNGCSTLKYGLPKSIKSLSLIEFDEILVKGSLPNSLQELYIDDIYQEILPGVLPDGLLSVTLDRYHYEILPGLLPNGLEKLSLEGYHLEIQPGVFPSSLKSLSLLSYERNSIDSTSWEDSIEMKSYFPISWFQAISSLSNLQTLILDFKYKKQEANIFNLKYLSPNIVSLVIKIPNIVLKGTMPTSLKRINLGEFRFKIDEIFPETNQYHLESFEYRNNCFIPMPPNIKINNLSVSGESKQSTIALPSGVRSIFLNIKWSGSKKKKIVFSDNDVTDQTSRRSLKLLRLPTFIEGPPKFELPNTIEYLDIGYNELDDISEFIPSTLKTLVFSVQSNININIPNDFEYEHSFKLVSNLKDQLFKP</sequence>
<dbReference type="AlphaFoldDB" id="D3BS74"/>
<dbReference type="InterPro" id="IPR036047">
    <property type="entry name" value="F-box-like_dom_sf"/>
</dbReference>
<comment type="caution">
    <text evidence="1">The sequence shown here is derived from an EMBL/GenBank/DDBJ whole genome shotgun (WGS) entry which is preliminary data.</text>
</comment>
<evidence type="ECO:0000313" key="1">
    <source>
        <dbReference type="EMBL" id="EFA75811.1"/>
    </source>
</evidence>
<dbReference type="RefSeq" id="XP_020427945.1">
    <property type="nucleotide sequence ID" value="XM_020581629.1"/>
</dbReference>
<dbReference type="InParanoid" id="D3BS74"/>
<dbReference type="GeneID" id="31366335"/>
<dbReference type="InterPro" id="IPR032675">
    <property type="entry name" value="LRR_dom_sf"/>
</dbReference>